<sequence>MPGISQYIASSNAFTANTNLLSGKGVSSYACDNIHRSSHEVSDSQAASGASFGTGRGAAQQFGSSQFGSFSATAPQQTFAQSDYCARF</sequence>
<proteinExistence type="predicted"/>
<accession>A0AC35TUG1</accession>
<dbReference type="WBParaSite" id="RSKR_0000444800.1">
    <property type="protein sequence ID" value="RSKR_0000444800.1"/>
    <property type="gene ID" value="RSKR_0000444800"/>
</dbReference>
<name>A0AC35TUG1_9BILA</name>
<protein>
    <submittedName>
        <fullName evidence="2">Mating type pheromone a2</fullName>
    </submittedName>
</protein>
<organism evidence="1 2">
    <name type="scientific">Rhabditophanes sp. KR3021</name>
    <dbReference type="NCBI Taxonomy" id="114890"/>
    <lineage>
        <taxon>Eukaryota</taxon>
        <taxon>Metazoa</taxon>
        <taxon>Ecdysozoa</taxon>
        <taxon>Nematoda</taxon>
        <taxon>Chromadorea</taxon>
        <taxon>Rhabditida</taxon>
        <taxon>Tylenchina</taxon>
        <taxon>Panagrolaimomorpha</taxon>
        <taxon>Strongyloidoidea</taxon>
        <taxon>Alloionematidae</taxon>
        <taxon>Rhabditophanes</taxon>
    </lineage>
</organism>
<evidence type="ECO:0000313" key="1">
    <source>
        <dbReference type="Proteomes" id="UP000095286"/>
    </source>
</evidence>
<reference evidence="2" key="1">
    <citation type="submission" date="2016-11" db="UniProtKB">
        <authorList>
            <consortium name="WormBaseParasite"/>
        </authorList>
    </citation>
    <scope>IDENTIFICATION</scope>
    <source>
        <strain evidence="2">KR3021</strain>
    </source>
</reference>
<evidence type="ECO:0000313" key="2">
    <source>
        <dbReference type="WBParaSite" id="RSKR_0000444800.1"/>
    </source>
</evidence>
<dbReference type="Proteomes" id="UP000095286">
    <property type="component" value="Unplaced"/>
</dbReference>